<evidence type="ECO:0000313" key="3">
    <source>
        <dbReference type="Proteomes" id="UP001157887"/>
    </source>
</evidence>
<evidence type="ECO:0000313" key="2">
    <source>
        <dbReference type="EMBL" id="MDG9786765.1"/>
    </source>
</evidence>
<dbReference type="Proteomes" id="UP001157887">
    <property type="component" value="Unassembled WGS sequence"/>
</dbReference>
<sequence>MKNILMAGIISLFLVGCSNPKSAQIPTDPEKWEELKPQIEKLNEEDKKLLTQFLMRKGMGAAFGGDGIEPGTTVGDAIKEQKKWLEDKDAKEKAQAELKAKIEAENAAVKKQMDGILTAAIVSKSGHARYEYIDKITDIEFQLAFENHSDKDIAGFKGIISFKDMFGDTIKNLTLSYDDGVKAKSTAKYEGSTDYNEFMAEDSKLLNTDLDKIKFEFKPSVIMFTDGTKIELKHSEQD</sequence>
<proteinExistence type="predicted"/>
<name>A0AAW6RT68_ACIJO</name>
<keyword evidence="1" id="KW-0732">Signal</keyword>
<dbReference type="RefSeq" id="WP_131230343.1">
    <property type="nucleotide sequence ID" value="NZ_CP037424.1"/>
</dbReference>
<dbReference type="PROSITE" id="PS51257">
    <property type="entry name" value="PROKAR_LIPOPROTEIN"/>
    <property type="match status" value="1"/>
</dbReference>
<comment type="caution">
    <text evidence="2">The sequence shown here is derived from an EMBL/GenBank/DDBJ whole genome shotgun (WGS) entry which is preliminary data.</text>
</comment>
<organism evidence="2 3">
    <name type="scientific">Acinetobacter johnsonii</name>
    <dbReference type="NCBI Taxonomy" id="40214"/>
    <lineage>
        <taxon>Bacteria</taxon>
        <taxon>Pseudomonadati</taxon>
        <taxon>Pseudomonadota</taxon>
        <taxon>Gammaproteobacteria</taxon>
        <taxon>Moraxellales</taxon>
        <taxon>Moraxellaceae</taxon>
        <taxon>Acinetobacter</taxon>
    </lineage>
</organism>
<dbReference type="AlphaFoldDB" id="A0AAW6RT68"/>
<gene>
    <name evidence="2" type="ORF">N7566_07135</name>
</gene>
<reference evidence="2" key="1">
    <citation type="submission" date="2022-09" db="EMBL/GenBank/DDBJ databases">
        <title>Intensive care unit water sources are persistently colonized with multi-drug resistant bacteria and are the site of extensive horizontal gene transfer of antibiotic resistance genes.</title>
        <authorList>
            <person name="Diorio-Toth L."/>
        </authorList>
    </citation>
    <scope>NUCLEOTIDE SEQUENCE</scope>
    <source>
        <strain evidence="2">GD04065</strain>
    </source>
</reference>
<protein>
    <recommendedName>
        <fullName evidence="4">Lipoprotein</fullName>
    </recommendedName>
</protein>
<dbReference type="EMBL" id="JAOECG010000006">
    <property type="protein sequence ID" value="MDG9786765.1"/>
    <property type="molecule type" value="Genomic_DNA"/>
</dbReference>
<feature type="signal peptide" evidence="1">
    <location>
        <begin position="1"/>
        <end position="23"/>
    </location>
</feature>
<evidence type="ECO:0000256" key="1">
    <source>
        <dbReference type="SAM" id="SignalP"/>
    </source>
</evidence>
<feature type="chain" id="PRO_5043711876" description="Lipoprotein" evidence="1">
    <location>
        <begin position="24"/>
        <end position="238"/>
    </location>
</feature>
<accession>A0AAW6RT68</accession>
<evidence type="ECO:0008006" key="4">
    <source>
        <dbReference type="Google" id="ProtNLM"/>
    </source>
</evidence>